<dbReference type="HAMAP" id="MF_00061">
    <property type="entry name" value="IspE"/>
    <property type="match status" value="1"/>
</dbReference>
<keyword evidence="4 10" id="KW-0808">Transferase</keyword>
<dbReference type="Proteomes" id="UP000652567">
    <property type="component" value="Unassembled WGS sequence"/>
</dbReference>
<evidence type="ECO:0000256" key="6">
    <source>
        <dbReference type="ARBA" id="ARBA00022777"/>
    </source>
</evidence>
<feature type="domain" description="GHMP kinase C-terminal" evidence="12">
    <location>
        <begin position="195"/>
        <end position="257"/>
    </location>
</feature>
<dbReference type="GO" id="GO:0005524">
    <property type="term" value="F:ATP binding"/>
    <property type="evidence" value="ECO:0007669"/>
    <property type="project" value="UniProtKB-UniRule"/>
</dbReference>
<evidence type="ECO:0000313" key="14">
    <source>
        <dbReference type="Proteomes" id="UP000652567"/>
    </source>
</evidence>
<dbReference type="EC" id="2.7.1.148" evidence="2 10"/>
<feature type="active site" evidence="10">
    <location>
        <position position="11"/>
    </location>
</feature>
<comment type="function">
    <text evidence="10">Catalyzes the phosphorylation of the position 2 hydroxy group of 4-diphosphocytidyl-2C-methyl-D-erythritol.</text>
</comment>
<dbReference type="SUPFAM" id="SSF54211">
    <property type="entry name" value="Ribosomal protein S5 domain 2-like"/>
    <property type="match status" value="1"/>
</dbReference>
<keyword evidence="14" id="KW-1185">Reference proteome</keyword>
<dbReference type="SUPFAM" id="SSF55060">
    <property type="entry name" value="GHMP Kinase, C-terminal domain"/>
    <property type="match status" value="1"/>
</dbReference>
<evidence type="ECO:0000256" key="10">
    <source>
        <dbReference type="HAMAP-Rule" id="MF_00061"/>
    </source>
</evidence>
<evidence type="ECO:0000256" key="2">
    <source>
        <dbReference type="ARBA" id="ARBA00012052"/>
    </source>
</evidence>
<keyword evidence="7 10" id="KW-0067">ATP-binding</keyword>
<evidence type="ECO:0000259" key="12">
    <source>
        <dbReference type="Pfam" id="PF08544"/>
    </source>
</evidence>
<dbReference type="InterPro" id="IPR006204">
    <property type="entry name" value="GHMP_kinase_N_dom"/>
</dbReference>
<comment type="similarity">
    <text evidence="1 10">Belongs to the GHMP kinase family. IspE subfamily.</text>
</comment>
<dbReference type="InterPro" id="IPR014721">
    <property type="entry name" value="Ribsml_uS5_D2-typ_fold_subgr"/>
</dbReference>
<keyword evidence="5 10" id="KW-0547">Nucleotide-binding</keyword>
<evidence type="ECO:0000256" key="4">
    <source>
        <dbReference type="ARBA" id="ARBA00022679"/>
    </source>
</evidence>
<dbReference type="Gene3D" id="3.30.70.890">
    <property type="entry name" value="GHMP kinase, C-terminal domain"/>
    <property type="match status" value="1"/>
</dbReference>
<dbReference type="GO" id="GO:0019288">
    <property type="term" value="P:isopentenyl diphosphate biosynthetic process, methylerythritol 4-phosphate pathway"/>
    <property type="evidence" value="ECO:0007669"/>
    <property type="project" value="UniProtKB-UniRule"/>
</dbReference>
<organism evidence="13 14">
    <name type="scientific">Cellvibrio polysaccharolyticus</name>
    <dbReference type="NCBI Taxonomy" id="2082724"/>
    <lineage>
        <taxon>Bacteria</taxon>
        <taxon>Pseudomonadati</taxon>
        <taxon>Pseudomonadota</taxon>
        <taxon>Gammaproteobacteria</taxon>
        <taxon>Cellvibrionales</taxon>
        <taxon>Cellvibrionaceae</taxon>
        <taxon>Cellvibrio</taxon>
    </lineage>
</organism>
<accession>A0A928YT12</accession>
<reference evidence="13" key="1">
    <citation type="submission" date="2018-07" db="EMBL/GenBank/DDBJ databases">
        <title>Genome assembly of strain Ka43.</title>
        <authorList>
            <person name="Kukolya J."/>
            <person name="Nagy I."/>
            <person name="Horvath B."/>
            <person name="Toth A."/>
        </authorList>
    </citation>
    <scope>NUCLEOTIDE SEQUENCE</scope>
    <source>
        <strain evidence="13">KB43</strain>
    </source>
</reference>
<dbReference type="InterPro" id="IPR004424">
    <property type="entry name" value="IspE"/>
</dbReference>
<evidence type="ECO:0000313" key="13">
    <source>
        <dbReference type="EMBL" id="MBE8716337.1"/>
    </source>
</evidence>
<dbReference type="NCBIfam" id="TIGR00154">
    <property type="entry name" value="ispE"/>
    <property type="match status" value="1"/>
</dbReference>
<feature type="domain" description="GHMP kinase N-terminal" evidence="11">
    <location>
        <begin position="66"/>
        <end position="141"/>
    </location>
</feature>
<dbReference type="Pfam" id="PF00288">
    <property type="entry name" value="GHMP_kinases_N"/>
    <property type="match status" value="1"/>
</dbReference>
<dbReference type="Pfam" id="PF08544">
    <property type="entry name" value="GHMP_kinases_C"/>
    <property type="match status" value="1"/>
</dbReference>
<name>A0A928YT12_9GAMM</name>
<comment type="caution">
    <text evidence="13">The sequence shown here is derived from an EMBL/GenBank/DDBJ whole genome shotgun (WGS) entry which is preliminary data.</text>
</comment>
<evidence type="ECO:0000256" key="8">
    <source>
        <dbReference type="ARBA" id="ARBA00023229"/>
    </source>
</evidence>
<dbReference type="AlphaFoldDB" id="A0A928YT12"/>
<dbReference type="InterPro" id="IPR036554">
    <property type="entry name" value="GHMP_kinase_C_sf"/>
</dbReference>
<evidence type="ECO:0000256" key="1">
    <source>
        <dbReference type="ARBA" id="ARBA00009684"/>
    </source>
</evidence>
<dbReference type="PANTHER" id="PTHR43527:SF2">
    <property type="entry name" value="4-DIPHOSPHOCYTIDYL-2-C-METHYL-D-ERYTHRITOL KINASE, CHLOROPLASTIC"/>
    <property type="match status" value="1"/>
</dbReference>
<keyword evidence="8 10" id="KW-0414">Isoprene biosynthesis</keyword>
<dbReference type="GO" id="GO:0016114">
    <property type="term" value="P:terpenoid biosynthetic process"/>
    <property type="evidence" value="ECO:0007669"/>
    <property type="project" value="UniProtKB-UniRule"/>
</dbReference>
<dbReference type="InterPro" id="IPR013750">
    <property type="entry name" value="GHMP_kinase_C_dom"/>
</dbReference>
<sequence length="279" mass="30433">MPALDLLSPAKLNLFLHINGRRPDGYHELQTVFQLLDYGDQLRFTPRNDDRIQLTPSLPGVPDAENLIVRAARLLQPHARTAAGIDIELTKRLPMGGGLGGGSSNAATTLVALNYLWQCQLDRSQLLQLGVTLGADVPVFIGARSAWAEGIGEQLQAIELPEKWFVVINPDCQVSTAEIFSNKSLTRDAPRIKVAAFLEHGGENSCQQLVRKLYPLVDKALNWLEQTAGNSRMTGTGASVFSVLSSREEATQVLMKAPKDLPGFIAKGINQSKLSELLQ</sequence>
<feature type="active site" evidence="10">
    <location>
        <position position="136"/>
    </location>
</feature>
<evidence type="ECO:0000259" key="11">
    <source>
        <dbReference type="Pfam" id="PF00288"/>
    </source>
</evidence>
<dbReference type="RefSeq" id="WP_193907331.1">
    <property type="nucleotide sequence ID" value="NZ_PRDL01000001.1"/>
</dbReference>
<evidence type="ECO:0000256" key="3">
    <source>
        <dbReference type="ARBA" id="ARBA00017473"/>
    </source>
</evidence>
<protein>
    <recommendedName>
        <fullName evidence="3 10">4-diphosphocytidyl-2-C-methyl-D-erythritol kinase</fullName>
        <shortName evidence="10">CMK</shortName>
        <ecNumber evidence="2 10">2.7.1.148</ecNumber>
    </recommendedName>
    <alternativeName>
        <fullName evidence="9 10">4-(cytidine-5'-diphospho)-2-C-methyl-D-erythritol kinase</fullName>
    </alternativeName>
</protein>
<comment type="catalytic activity">
    <reaction evidence="10">
        <text>4-CDP-2-C-methyl-D-erythritol + ATP = 4-CDP-2-C-methyl-D-erythritol 2-phosphate + ADP + H(+)</text>
        <dbReference type="Rhea" id="RHEA:18437"/>
        <dbReference type="ChEBI" id="CHEBI:15378"/>
        <dbReference type="ChEBI" id="CHEBI:30616"/>
        <dbReference type="ChEBI" id="CHEBI:57823"/>
        <dbReference type="ChEBI" id="CHEBI:57919"/>
        <dbReference type="ChEBI" id="CHEBI:456216"/>
        <dbReference type="EC" id="2.7.1.148"/>
    </reaction>
</comment>
<evidence type="ECO:0000256" key="7">
    <source>
        <dbReference type="ARBA" id="ARBA00022840"/>
    </source>
</evidence>
<gene>
    <name evidence="10" type="primary">ispE</name>
    <name evidence="13" type="ORF">C4F51_03955</name>
</gene>
<dbReference type="InterPro" id="IPR020568">
    <property type="entry name" value="Ribosomal_Su5_D2-typ_SF"/>
</dbReference>
<dbReference type="Gene3D" id="3.30.230.10">
    <property type="match status" value="1"/>
</dbReference>
<dbReference type="PIRSF" id="PIRSF010376">
    <property type="entry name" value="IspE"/>
    <property type="match status" value="1"/>
</dbReference>
<dbReference type="PANTHER" id="PTHR43527">
    <property type="entry name" value="4-DIPHOSPHOCYTIDYL-2-C-METHYL-D-ERYTHRITOL KINASE, CHLOROPLASTIC"/>
    <property type="match status" value="1"/>
</dbReference>
<comment type="pathway">
    <text evidence="10">Isoprenoid biosynthesis; isopentenyl diphosphate biosynthesis via DXP pathway; isopentenyl diphosphate from 1-deoxy-D-xylulose 5-phosphate: step 3/6.</text>
</comment>
<proteinExistence type="inferred from homology"/>
<dbReference type="GO" id="GO:0050515">
    <property type="term" value="F:4-(cytidine 5'-diphospho)-2-C-methyl-D-erythritol kinase activity"/>
    <property type="evidence" value="ECO:0007669"/>
    <property type="project" value="UniProtKB-UniRule"/>
</dbReference>
<keyword evidence="6 10" id="KW-0418">Kinase</keyword>
<feature type="binding site" evidence="10">
    <location>
        <begin position="94"/>
        <end position="104"/>
    </location>
    <ligand>
        <name>ATP</name>
        <dbReference type="ChEBI" id="CHEBI:30616"/>
    </ligand>
</feature>
<dbReference type="EMBL" id="PRDL01000001">
    <property type="protein sequence ID" value="MBE8716337.1"/>
    <property type="molecule type" value="Genomic_DNA"/>
</dbReference>
<evidence type="ECO:0000256" key="9">
    <source>
        <dbReference type="ARBA" id="ARBA00032554"/>
    </source>
</evidence>
<evidence type="ECO:0000256" key="5">
    <source>
        <dbReference type="ARBA" id="ARBA00022741"/>
    </source>
</evidence>